<dbReference type="Pfam" id="PF13557">
    <property type="entry name" value="Phenol_MetA_deg"/>
    <property type="match status" value="1"/>
</dbReference>
<name>A0A2T1NBF8_9FLAO</name>
<dbReference type="RefSeq" id="WP_106463133.1">
    <property type="nucleotide sequence ID" value="NZ_PXOQ01000008.1"/>
</dbReference>
<evidence type="ECO:0000256" key="1">
    <source>
        <dbReference type="SAM" id="SignalP"/>
    </source>
</evidence>
<protein>
    <recommendedName>
        <fullName evidence="4">Transporter</fullName>
    </recommendedName>
</protein>
<gene>
    <name evidence="2" type="ORF">C7H52_06700</name>
</gene>
<accession>A0A2T1NBF8</accession>
<reference evidence="2 3" key="1">
    <citation type="submission" date="2018-03" db="EMBL/GenBank/DDBJ databases">
        <title>Mesoflavibacter sp. HG37 and Mesoflavibacter sp. HG96 sp.nov., two marine bacteria isolated from seawater of Western Pacific Ocean.</title>
        <authorList>
            <person name="Cheng H."/>
            <person name="Wu Y.-H."/>
            <person name="Guo L.-L."/>
            <person name="Xu X.-W."/>
        </authorList>
    </citation>
    <scope>NUCLEOTIDE SEQUENCE [LARGE SCALE GENOMIC DNA]</scope>
    <source>
        <strain evidence="2 3">KCTC 32269</strain>
    </source>
</reference>
<dbReference type="Proteomes" id="UP000238426">
    <property type="component" value="Unassembled WGS sequence"/>
</dbReference>
<keyword evidence="3" id="KW-1185">Reference proteome</keyword>
<keyword evidence="1" id="KW-0732">Signal</keyword>
<dbReference type="EMBL" id="PXOQ01000008">
    <property type="protein sequence ID" value="PSG89458.1"/>
    <property type="molecule type" value="Genomic_DNA"/>
</dbReference>
<feature type="signal peptide" evidence="1">
    <location>
        <begin position="1"/>
        <end position="17"/>
    </location>
</feature>
<sequence length="271" mass="30524">MKYTVILCLVFTLNLFAQGKTDGFYRGKGNVLTAIGAGFEDYKSYYAGKEQLDLQRTAYYINIFAAYGITKDLDVQVALPYIASDENKNLQDVSLFLKYRFLTVKNEKHALELSLGSGVSTPVSDYKLGGLNDIGQQATVIDTRFLVHYQYNYNWFVTAQSGYAFKSNPTPNSIPFTLKLGTTQSSWYFDVYYDYQHSFGGIDYRGTPFPQDFRALGSDFNKVGTTIFKSITNNLGAYTSASYILSGRNTFEGPAYSFGLTYDFKKTDPKQ</sequence>
<evidence type="ECO:0008006" key="4">
    <source>
        <dbReference type="Google" id="ProtNLM"/>
    </source>
</evidence>
<feature type="chain" id="PRO_5015706027" description="Transporter" evidence="1">
    <location>
        <begin position="18"/>
        <end position="271"/>
    </location>
</feature>
<dbReference type="InterPro" id="IPR025737">
    <property type="entry name" value="FApF"/>
</dbReference>
<organism evidence="2 3">
    <name type="scientific">Aurantibacter aestuarii</name>
    <dbReference type="NCBI Taxonomy" id="1266046"/>
    <lineage>
        <taxon>Bacteria</taxon>
        <taxon>Pseudomonadati</taxon>
        <taxon>Bacteroidota</taxon>
        <taxon>Flavobacteriia</taxon>
        <taxon>Flavobacteriales</taxon>
        <taxon>Flavobacteriaceae</taxon>
        <taxon>Aurantibacter</taxon>
    </lineage>
</organism>
<dbReference type="OrthoDB" id="1413291at2"/>
<evidence type="ECO:0000313" key="3">
    <source>
        <dbReference type="Proteomes" id="UP000238426"/>
    </source>
</evidence>
<evidence type="ECO:0000313" key="2">
    <source>
        <dbReference type="EMBL" id="PSG89458.1"/>
    </source>
</evidence>
<dbReference type="AlphaFoldDB" id="A0A2T1NBF8"/>
<proteinExistence type="predicted"/>
<comment type="caution">
    <text evidence="2">The sequence shown here is derived from an EMBL/GenBank/DDBJ whole genome shotgun (WGS) entry which is preliminary data.</text>
</comment>